<comment type="caution">
    <text evidence="3">The sequence shown here is derived from an EMBL/GenBank/DDBJ whole genome shotgun (WGS) entry which is preliminary data.</text>
</comment>
<keyword evidence="1" id="KW-0812">Transmembrane</keyword>
<evidence type="ECO:0000256" key="1">
    <source>
        <dbReference type="SAM" id="Phobius"/>
    </source>
</evidence>
<feature type="transmembrane region" description="Helical" evidence="1">
    <location>
        <begin position="127"/>
        <end position="154"/>
    </location>
</feature>
<accession>A0ABW3AJ94</accession>
<evidence type="ECO:0000259" key="2">
    <source>
        <dbReference type="Pfam" id="PF13472"/>
    </source>
</evidence>
<sequence length="682" mass="70827">MVWGSGTPTASRSPVSIAAVVLALAAFPLLRPSILGERFTEWGVALIAVAAFLVLVQSRARPHLARAAIVVIVLLTAAQAWAIFRVPYNGIGLAATLTGTVTILLAVSAFALVLADADRARMLARGLLVGIAVMSVSSFVTLVMAIVGAPVLLFTFPITADVEASVYAPFTITSGAQWVFGIEIPRFTGLGREPGWMAMYAAVAWFVWPHVFGRRLVVLRAFLLVGIVATLSTAGFGVFVVVAAVELIVRPRNGAGLVWAYLRQVAGVALLVLAVWLAVAAPVVGLEAKATQNAASLSERNAATLDGLRALQSLSLGEESDSRIPGVNLVAAVAETGWPYSLLIALAVLLPLAVTAQWRRAAAPVAVIFLTLLLAQPPGESTLVFVLVILACAIAALPLDDSPPRRRLSAGASAPAPTVWAHARGRSTPRTVGALVLTGAAAVAVVALATAALLPRPVPVASEPRPPVTAEDFARPAVEPVVAAFIGDSYAAGAGSTQGGFVPLVARGREWRTVNLARGGTGFIERPDQDAAAARVACGQDYCESYPEMIPSAIEADPDVIVVSGGRNDLIADPAEAALAVDRFFLELRETFPATAIYVISPLWDSSRPPVALVPLEEAIRRNAEAIGATYLDIGQPLAGRPELISPDGIHPNDAGHAAIATAVAEALQDVPEGPTASPSGD</sequence>
<name>A0ABW3AJ94_9MICO</name>
<dbReference type="EMBL" id="JBHTII010000001">
    <property type="protein sequence ID" value="MFD0790619.1"/>
    <property type="molecule type" value="Genomic_DNA"/>
</dbReference>
<dbReference type="GO" id="GO:0016787">
    <property type="term" value="F:hydrolase activity"/>
    <property type="evidence" value="ECO:0007669"/>
    <property type="project" value="UniProtKB-KW"/>
</dbReference>
<feature type="transmembrane region" description="Helical" evidence="1">
    <location>
        <begin position="12"/>
        <end position="30"/>
    </location>
</feature>
<feature type="transmembrane region" description="Helical" evidence="1">
    <location>
        <begin position="218"/>
        <end position="249"/>
    </location>
</feature>
<dbReference type="Proteomes" id="UP001597055">
    <property type="component" value="Unassembled WGS sequence"/>
</dbReference>
<feature type="transmembrane region" description="Helical" evidence="1">
    <location>
        <begin position="337"/>
        <end position="354"/>
    </location>
</feature>
<organism evidence="3 4">
    <name type="scientific">Microbacterium insulae</name>
    <dbReference type="NCBI Taxonomy" id="483014"/>
    <lineage>
        <taxon>Bacteria</taxon>
        <taxon>Bacillati</taxon>
        <taxon>Actinomycetota</taxon>
        <taxon>Actinomycetes</taxon>
        <taxon>Micrococcales</taxon>
        <taxon>Microbacteriaceae</taxon>
        <taxon>Microbacterium</taxon>
    </lineage>
</organism>
<feature type="transmembrane region" description="Helical" evidence="1">
    <location>
        <begin position="42"/>
        <end position="60"/>
    </location>
</feature>
<dbReference type="RefSeq" id="WP_204978453.1">
    <property type="nucleotide sequence ID" value="NZ_JBHTII010000001.1"/>
</dbReference>
<proteinExistence type="predicted"/>
<dbReference type="SUPFAM" id="SSF52266">
    <property type="entry name" value="SGNH hydrolase"/>
    <property type="match status" value="1"/>
</dbReference>
<keyword evidence="1" id="KW-1133">Transmembrane helix</keyword>
<keyword evidence="4" id="KW-1185">Reference proteome</keyword>
<dbReference type="CDD" id="cd00229">
    <property type="entry name" value="SGNH_hydrolase"/>
    <property type="match status" value="1"/>
</dbReference>
<feature type="transmembrane region" description="Helical" evidence="1">
    <location>
        <begin position="196"/>
        <end position="212"/>
    </location>
</feature>
<evidence type="ECO:0000313" key="4">
    <source>
        <dbReference type="Proteomes" id="UP001597055"/>
    </source>
</evidence>
<evidence type="ECO:0000313" key="3">
    <source>
        <dbReference type="EMBL" id="MFD0790619.1"/>
    </source>
</evidence>
<keyword evidence="1" id="KW-0472">Membrane</keyword>
<dbReference type="Gene3D" id="3.40.50.1110">
    <property type="entry name" value="SGNH hydrolase"/>
    <property type="match status" value="1"/>
</dbReference>
<feature type="transmembrane region" description="Helical" evidence="1">
    <location>
        <begin position="261"/>
        <end position="284"/>
    </location>
</feature>
<dbReference type="Pfam" id="PF13472">
    <property type="entry name" value="Lipase_GDSL_2"/>
    <property type="match status" value="1"/>
</dbReference>
<feature type="transmembrane region" description="Helical" evidence="1">
    <location>
        <begin position="383"/>
        <end position="399"/>
    </location>
</feature>
<feature type="transmembrane region" description="Helical" evidence="1">
    <location>
        <begin position="432"/>
        <end position="454"/>
    </location>
</feature>
<protein>
    <submittedName>
        <fullName evidence="3">SGNH/GDSL hydrolase family protein</fullName>
    </submittedName>
</protein>
<dbReference type="InterPro" id="IPR013830">
    <property type="entry name" value="SGNH_hydro"/>
</dbReference>
<feature type="domain" description="SGNH hydrolase-type esterase" evidence="2">
    <location>
        <begin position="485"/>
        <end position="659"/>
    </location>
</feature>
<dbReference type="InterPro" id="IPR036514">
    <property type="entry name" value="SGNH_hydro_sf"/>
</dbReference>
<keyword evidence="3" id="KW-0378">Hydrolase</keyword>
<reference evidence="4" key="1">
    <citation type="journal article" date="2019" name="Int. J. Syst. Evol. Microbiol.">
        <title>The Global Catalogue of Microorganisms (GCM) 10K type strain sequencing project: providing services to taxonomists for standard genome sequencing and annotation.</title>
        <authorList>
            <consortium name="The Broad Institute Genomics Platform"/>
            <consortium name="The Broad Institute Genome Sequencing Center for Infectious Disease"/>
            <person name="Wu L."/>
            <person name="Ma J."/>
        </authorList>
    </citation>
    <scope>NUCLEOTIDE SEQUENCE [LARGE SCALE GENOMIC DNA]</scope>
    <source>
        <strain evidence="4">CCUG 54523</strain>
    </source>
</reference>
<gene>
    <name evidence="3" type="ORF">ACFQ0P_09420</name>
</gene>
<feature type="transmembrane region" description="Helical" evidence="1">
    <location>
        <begin position="90"/>
        <end position="115"/>
    </location>
</feature>
<feature type="transmembrane region" description="Helical" evidence="1">
    <location>
        <begin position="67"/>
        <end position="84"/>
    </location>
</feature>